<comment type="similarity">
    <text evidence="3 10">Belongs to the damage-control phosphatase family. Sugar phosphate phosphatase III subfamily.</text>
</comment>
<dbReference type="GO" id="GO:0016791">
    <property type="term" value="F:phosphatase activity"/>
    <property type="evidence" value="ECO:0007669"/>
    <property type="project" value="TreeGrafter"/>
</dbReference>
<dbReference type="GO" id="GO:0005634">
    <property type="term" value="C:nucleus"/>
    <property type="evidence" value="ECO:0007669"/>
    <property type="project" value="TreeGrafter"/>
</dbReference>
<feature type="domain" description="Damage-control phosphatase ARMT1-like metal-binding" evidence="11">
    <location>
        <begin position="26"/>
        <end position="417"/>
    </location>
</feature>
<keyword evidence="10" id="KW-0489">Methyltransferase</keyword>
<protein>
    <recommendedName>
        <fullName evidence="10">Sugar phosphate phosphatase</fullName>
        <ecNumber evidence="10">2.1.1.-</ecNumber>
        <ecNumber evidence="10">3.1.3.-</ecNumber>
    </recommendedName>
</protein>
<reference evidence="12" key="1">
    <citation type="submission" date="2020-11" db="EMBL/GenBank/DDBJ databases">
        <authorList>
            <person name="Tran Van P."/>
        </authorList>
    </citation>
    <scope>NUCLEOTIDE SEQUENCE</scope>
</reference>
<comment type="catalytic activity">
    <reaction evidence="2 10">
        <text>beta-D-fructose 1-phosphate + H2O = D-fructose + phosphate</text>
        <dbReference type="Rhea" id="RHEA:35603"/>
        <dbReference type="ChEBI" id="CHEBI:15377"/>
        <dbReference type="ChEBI" id="CHEBI:37721"/>
        <dbReference type="ChEBI" id="CHEBI:43474"/>
        <dbReference type="ChEBI" id="CHEBI:138881"/>
    </reaction>
</comment>
<evidence type="ECO:0000256" key="10">
    <source>
        <dbReference type="RuleBase" id="RU367030"/>
    </source>
</evidence>
<keyword evidence="10" id="KW-0808">Transferase</keyword>
<accession>A0A7R9BS19</accession>
<evidence type="ECO:0000259" key="11">
    <source>
        <dbReference type="Pfam" id="PF01937"/>
    </source>
</evidence>
<keyword evidence="7 10" id="KW-0464">Manganese</keyword>
<dbReference type="Pfam" id="PF01937">
    <property type="entry name" value="ARMT1-like_dom"/>
    <property type="match status" value="1"/>
</dbReference>
<evidence type="ECO:0000313" key="12">
    <source>
        <dbReference type="EMBL" id="CAD7280149.1"/>
    </source>
</evidence>
<keyword evidence="5 10" id="KW-0479">Metal-binding</keyword>
<dbReference type="OrthoDB" id="541375at2759"/>
<evidence type="ECO:0000256" key="2">
    <source>
        <dbReference type="ARBA" id="ARBA00001326"/>
    </source>
</evidence>
<dbReference type="EMBL" id="OA884006">
    <property type="protein sequence ID" value="CAD7280149.1"/>
    <property type="molecule type" value="Genomic_DNA"/>
</dbReference>
<evidence type="ECO:0000256" key="9">
    <source>
        <dbReference type="ARBA" id="ARBA00048809"/>
    </source>
</evidence>
<comment type="catalytic activity">
    <reaction evidence="9 10">
        <text>beta-D-fructose 6-phosphate = dihydroxyacetone + D-glyceraldehyde 3-phosphate</text>
        <dbReference type="Rhea" id="RHEA:28002"/>
        <dbReference type="ChEBI" id="CHEBI:16016"/>
        <dbReference type="ChEBI" id="CHEBI:57634"/>
        <dbReference type="ChEBI" id="CHEBI:59776"/>
    </reaction>
</comment>
<dbReference type="InterPro" id="IPR036075">
    <property type="entry name" value="ARMT-1-like_metal-bd_sf"/>
</dbReference>
<dbReference type="Proteomes" id="UP000678499">
    <property type="component" value="Unassembled WGS sequence"/>
</dbReference>
<dbReference type="GO" id="GO:0046872">
    <property type="term" value="F:metal ion binding"/>
    <property type="evidence" value="ECO:0007669"/>
    <property type="project" value="UniProtKB-UniRule"/>
</dbReference>
<dbReference type="SUPFAM" id="SSF111321">
    <property type="entry name" value="AF1104-like"/>
    <property type="match status" value="1"/>
</dbReference>
<dbReference type="AlphaFoldDB" id="A0A7R9BS19"/>
<dbReference type="PANTHER" id="PTHR12260:SF6">
    <property type="entry name" value="DAMAGE-CONTROL PHOSPHATASE ARMT1"/>
    <property type="match status" value="1"/>
</dbReference>
<gene>
    <name evidence="12" type="ORF">NMOB1V02_LOCUS7812</name>
</gene>
<evidence type="ECO:0000256" key="4">
    <source>
        <dbReference type="ARBA" id="ARBA00022596"/>
    </source>
</evidence>
<dbReference type="Gene3D" id="3.40.50.10880">
    <property type="entry name" value="Uncharacterised protein PF01937, DUF89, domain 3"/>
    <property type="match status" value="1"/>
</dbReference>
<proteinExistence type="inferred from homology"/>
<dbReference type="EC" id="3.1.3.-" evidence="10"/>
<evidence type="ECO:0000256" key="7">
    <source>
        <dbReference type="ARBA" id="ARBA00023211"/>
    </source>
</evidence>
<evidence type="ECO:0000313" key="13">
    <source>
        <dbReference type="Proteomes" id="UP000678499"/>
    </source>
</evidence>
<dbReference type="Gene3D" id="1.20.930.60">
    <property type="match status" value="1"/>
</dbReference>
<evidence type="ECO:0000256" key="1">
    <source>
        <dbReference type="ARBA" id="ARBA00000807"/>
    </source>
</evidence>
<sequence length="452" mass="51800">MLKAEDAFPLPEPLSARHKDSFAYTTMKDRQPVILTKVIDYLFRERKEIAEVYGDDVLEDLKAINELLAQLRYELMTDKPLSPLNESELPDVHDWNHSLEEARFDCAAKHEDCSWFTAPWLLVECYLYRRIKDAFLKGSGTGKLKHFDFFADQKKSSLLDSLSSVRILGNFLLDKLSHLQPGNPDASKTLFFHMVELSLWGNKCDLCISGGNPNAHTSDPLADLDVFRQNILSDHLDDIWSFVKSSMSLGPAEICFIADNAGFELFSDLALADFCVSIGFASKVVFHVKSFPWFVSDTVESDVEFLLKVLEEEGLCSLALRWKSYFETERWSIESDHFWTLSEPFPNMKKIRPLLYERLSRFRLLVVKGDLNYRKLLSDLNWEHHTSFELALRQFHPCALVTLRTMKSDMVAGLRPSVGKNAHTIDPNWMITGKYGLVQFSGRKDTESKCSV</sequence>
<keyword evidence="6 10" id="KW-0378">Hydrolase</keyword>
<dbReference type="InterPro" id="IPR002791">
    <property type="entry name" value="ARMT1-like_metal-bd"/>
</dbReference>
<evidence type="ECO:0000256" key="5">
    <source>
        <dbReference type="ARBA" id="ARBA00022723"/>
    </source>
</evidence>
<comment type="catalytic activity">
    <reaction evidence="1 10">
        <text>L-glutamyl-[protein] + S-adenosyl-L-methionine = [protein]-L-glutamate 5-O-methyl ester + S-adenosyl-L-homocysteine</text>
        <dbReference type="Rhea" id="RHEA:24452"/>
        <dbReference type="Rhea" id="RHEA-COMP:10208"/>
        <dbReference type="Rhea" id="RHEA-COMP:10311"/>
        <dbReference type="ChEBI" id="CHEBI:29973"/>
        <dbReference type="ChEBI" id="CHEBI:57856"/>
        <dbReference type="ChEBI" id="CHEBI:59789"/>
        <dbReference type="ChEBI" id="CHEBI:82795"/>
    </reaction>
</comment>
<comment type="cofactor">
    <cofactor evidence="10">
        <name>Mn(2+)</name>
        <dbReference type="ChEBI" id="CHEBI:29035"/>
    </cofactor>
    <cofactor evidence="10">
        <name>Ni(2+)</name>
        <dbReference type="ChEBI" id="CHEBI:49786"/>
    </cofactor>
</comment>
<dbReference type="EC" id="2.1.1.-" evidence="10"/>
<dbReference type="EMBL" id="CAJPEX010001969">
    <property type="protein sequence ID" value="CAG0920301.1"/>
    <property type="molecule type" value="Genomic_DNA"/>
</dbReference>
<evidence type="ECO:0000256" key="6">
    <source>
        <dbReference type="ARBA" id="ARBA00022801"/>
    </source>
</evidence>
<keyword evidence="13" id="KW-1185">Reference proteome</keyword>
<comment type="function">
    <text evidence="8 10">Metal-dependent phosphatase that shows phosphatase activity against several substrates, including fructose-1-phosphate and fructose-6-phosphate. Its preference for fructose-1-phosphate, a strong glycating agent that causes DNA damage rather than a canonical yeast metabolite, suggests a damage-control function in hexose phosphate metabolism. Has also been shown to have O-methyltransferase activity that methylates glutamate residues of target proteins to form gamma-glutamyl methyl ester residues. Possibly methylates PCNA, suggesting it is involved in the DNA damage response.</text>
</comment>
<organism evidence="12">
    <name type="scientific">Notodromas monacha</name>
    <dbReference type="NCBI Taxonomy" id="399045"/>
    <lineage>
        <taxon>Eukaryota</taxon>
        <taxon>Metazoa</taxon>
        <taxon>Ecdysozoa</taxon>
        <taxon>Arthropoda</taxon>
        <taxon>Crustacea</taxon>
        <taxon>Oligostraca</taxon>
        <taxon>Ostracoda</taxon>
        <taxon>Podocopa</taxon>
        <taxon>Podocopida</taxon>
        <taxon>Cypridocopina</taxon>
        <taxon>Cypridoidea</taxon>
        <taxon>Cyprididae</taxon>
        <taxon>Notodromas</taxon>
    </lineage>
</organism>
<evidence type="ECO:0000256" key="3">
    <source>
        <dbReference type="ARBA" id="ARBA00009519"/>
    </source>
</evidence>
<keyword evidence="4" id="KW-0533">Nickel</keyword>
<evidence type="ECO:0000256" key="8">
    <source>
        <dbReference type="ARBA" id="ARBA00045980"/>
    </source>
</evidence>
<dbReference type="PANTHER" id="PTHR12260">
    <property type="entry name" value="DAMAGE-CONTROL PHOSPHATASE ARMT1"/>
    <property type="match status" value="1"/>
</dbReference>
<dbReference type="GO" id="GO:0032259">
    <property type="term" value="P:methylation"/>
    <property type="evidence" value="ECO:0007669"/>
    <property type="project" value="UniProtKB-KW"/>
</dbReference>
<dbReference type="GO" id="GO:0006974">
    <property type="term" value="P:DNA damage response"/>
    <property type="evidence" value="ECO:0007669"/>
    <property type="project" value="TreeGrafter"/>
</dbReference>
<dbReference type="InterPro" id="IPR039763">
    <property type="entry name" value="ARMT1"/>
</dbReference>
<dbReference type="GO" id="GO:0051998">
    <property type="term" value="F:protein carboxyl O-methyltransferase activity"/>
    <property type="evidence" value="ECO:0007669"/>
    <property type="project" value="UniProtKB-UniRule"/>
</dbReference>
<name>A0A7R9BS19_9CRUS</name>
<comment type="domain">
    <text evidence="10">Subfamily III proteins have a conserved RTxK motif about 40-50 residues from the C-terminus; the threonine may be replaced by serine or cysteine.</text>
</comment>